<sequence>MAYTAQHGPINPSILPLCDPEYAAYYASSIQGHVALDYTAPFDPSIRAVPMLSGGATPLECVTRSLDVGKCNVRVFTPPGEAKEGGWPVMIYFHGGGWVLGSVEGEISIVTQLCRRVPCVVVSVNYRLAPEDPYPAAVDDAWDVFSWVHSQGASELGINPSLIAVGGASAGGQLAAVISHLAALSSPPVPIALQLLTVPCTDLDPAAPYPSRNDYALSPALPAVRMNWFYKLFQAKHEEWRASPIRAPAEHWAKLAPAFVVVGGLDFLKDEGIAYAKLMNERGAKAELKVYEGVPHHFPGLDGVLKKGKEYVDDAVDRVTKAFAAAA</sequence>
<evidence type="ECO:0000313" key="4">
    <source>
        <dbReference type="Proteomes" id="UP000076738"/>
    </source>
</evidence>
<dbReference type="InterPro" id="IPR029058">
    <property type="entry name" value="AB_hydrolase_fold"/>
</dbReference>
<organism evidence="3 4">
    <name type="scientific">Calocera viscosa (strain TUFC12733)</name>
    <dbReference type="NCBI Taxonomy" id="1330018"/>
    <lineage>
        <taxon>Eukaryota</taxon>
        <taxon>Fungi</taxon>
        <taxon>Dikarya</taxon>
        <taxon>Basidiomycota</taxon>
        <taxon>Agaricomycotina</taxon>
        <taxon>Dacrymycetes</taxon>
        <taxon>Dacrymycetales</taxon>
        <taxon>Dacrymycetaceae</taxon>
        <taxon>Calocera</taxon>
    </lineage>
</organism>
<dbReference type="EMBL" id="KV417318">
    <property type="protein sequence ID" value="KZO91808.1"/>
    <property type="molecule type" value="Genomic_DNA"/>
</dbReference>
<evidence type="ECO:0000256" key="1">
    <source>
        <dbReference type="ARBA" id="ARBA00022801"/>
    </source>
</evidence>
<name>A0A167HN70_CALVF</name>
<keyword evidence="4" id="KW-1185">Reference proteome</keyword>
<dbReference type="GO" id="GO:0016787">
    <property type="term" value="F:hydrolase activity"/>
    <property type="evidence" value="ECO:0007669"/>
    <property type="project" value="UniProtKB-KW"/>
</dbReference>
<protein>
    <recommendedName>
        <fullName evidence="2">Alpha/beta hydrolase fold-3 domain-containing protein</fullName>
    </recommendedName>
</protein>
<keyword evidence="1" id="KW-0378">Hydrolase</keyword>
<proteinExistence type="predicted"/>
<dbReference type="InterPro" id="IPR013094">
    <property type="entry name" value="AB_hydrolase_3"/>
</dbReference>
<evidence type="ECO:0000313" key="3">
    <source>
        <dbReference type="EMBL" id="KZO91808.1"/>
    </source>
</evidence>
<dbReference type="AlphaFoldDB" id="A0A167HN70"/>
<dbReference type="PANTHER" id="PTHR48081:SF8">
    <property type="entry name" value="ALPHA_BETA HYDROLASE FOLD-3 DOMAIN-CONTAINING PROTEIN-RELATED"/>
    <property type="match status" value="1"/>
</dbReference>
<feature type="domain" description="Alpha/beta hydrolase fold-3" evidence="2">
    <location>
        <begin position="90"/>
        <end position="298"/>
    </location>
</feature>
<dbReference type="InterPro" id="IPR050300">
    <property type="entry name" value="GDXG_lipolytic_enzyme"/>
</dbReference>
<dbReference type="Proteomes" id="UP000076738">
    <property type="component" value="Unassembled WGS sequence"/>
</dbReference>
<evidence type="ECO:0000259" key="2">
    <source>
        <dbReference type="Pfam" id="PF07859"/>
    </source>
</evidence>
<reference evidence="3 4" key="1">
    <citation type="journal article" date="2016" name="Mol. Biol. Evol.">
        <title>Comparative Genomics of Early-Diverging Mushroom-Forming Fungi Provides Insights into the Origins of Lignocellulose Decay Capabilities.</title>
        <authorList>
            <person name="Nagy L.G."/>
            <person name="Riley R."/>
            <person name="Tritt A."/>
            <person name="Adam C."/>
            <person name="Daum C."/>
            <person name="Floudas D."/>
            <person name="Sun H."/>
            <person name="Yadav J.S."/>
            <person name="Pangilinan J."/>
            <person name="Larsson K.H."/>
            <person name="Matsuura K."/>
            <person name="Barry K."/>
            <person name="Labutti K."/>
            <person name="Kuo R."/>
            <person name="Ohm R.A."/>
            <person name="Bhattacharya S.S."/>
            <person name="Shirouzu T."/>
            <person name="Yoshinaga Y."/>
            <person name="Martin F.M."/>
            <person name="Grigoriev I.V."/>
            <person name="Hibbett D.S."/>
        </authorList>
    </citation>
    <scope>NUCLEOTIDE SEQUENCE [LARGE SCALE GENOMIC DNA]</scope>
    <source>
        <strain evidence="3 4">TUFC12733</strain>
    </source>
</reference>
<accession>A0A167HN70</accession>
<dbReference type="Pfam" id="PF07859">
    <property type="entry name" value="Abhydrolase_3"/>
    <property type="match status" value="1"/>
</dbReference>
<dbReference type="SUPFAM" id="SSF53474">
    <property type="entry name" value="alpha/beta-Hydrolases"/>
    <property type="match status" value="1"/>
</dbReference>
<dbReference type="STRING" id="1330018.A0A167HN70"/>
<dbReference type="PANTHER" id="PTHR48081">
    <property type="entry name" value="AB HYDROLASE SUPERFAMILY PROTEIN C4A8.06C"/>
    <property type="match status" value="1"/>
</dbReference>
<dbReference type="Gene3D" id="3.40.50.1820">
    <property type="entry name" value="alpha/beta hydrolase"/>
    <property type="match status" value="1"/>
</dbReference>
<gene>
    <name evidence="3" type="ORF">CALVIDRAFT_547188</name>
</gene>
<dbReference type="OrthoDB" id="408631at2759"/>